<dbReference type="InterPro" id="IPR051777">
    <property type="entry name" value="Insulin-like_neuro_ligands"/>
</dbReference>
<keyword evidence="6" id="KW-1133">Transmembrane helix</keyword>
<dbReference type="PANTHER" id="PTHR20968:SF2">
    <property type="entry name" value="INSULIN-LIKE PEPTIDE INSL5"/>
    <property type="match status" value="1"/>
</dbReference>
<evidence type="ECO:0000256" key="1">
    <source>
        <dbReference type="ARBA" id="ARBA00004613"/>
    </source>
</evidence>
<keyword evidence="3" id="KW-0964">Secreted</keyword>
<dbReference type="GeneID" id="105913205"/>
<dbReference type="Pfam" id="PF00049">
    <property type="entry name" value="Insulin"/>
    <property type="match status" value="1"/>
</dbReference>
<dbReference type="PANTHER" id="PTHR20968">
    <property type="entry name" value="ILGF DOMAIN-CONTAINING PROTEIN"/>
    <property type="match status" value="1"/>
</dbReference>
<proteinExistence type="predicted"/>
<evidence type="ECO:0000256" key="3">
    <source>
        <dbReference type="ARBA" id="ARBA00022525"/>
    </source>
</evidence>
<keyword evidence="6" id="KW-0812">Transmembrane</keyword>
<name>A0A6P3WG51_CLUHA</name>
<organism evidence="8 9">
    <name type="scientific">Clupea harengus</name>
    <name type="common">Atlantic herring</name>
    <dbReference type="NCBI Taxonomy" id="7950"/>
    <lineage>
        <taxon>Eukaryota</taxon>
        <taxon>Metazoa</taxon>
        <taxon>Chordata</taxon>
        <taxon>Craniata</taxon>
        <taxon>Vertebrata</taxon>
        <taxon>Euteleostomi</taxon>
        <taxon>Actinopterygii</taxon>
        <taxon>Neopterygii</taxon>
        <taxon>Teleostei</taxon>
        <taxon>Clupei</taxon>
        <taxon>Clupeiformes</taxon>
        <taxon>Clupeoidei</taxon>
        <taxon>Clupeidae</taxon>
        <taxon>Clupea</taxon>
    </lineage>
</organism>
<dbReference type="InterPro" id="IPR036438">
    <property type="entry name" value="Insulin-like_sf"/>
</dbReference>
<evidence type="ECO:0000259" key="7">
    <source>
        <dbReference type="SMART" id="SM00078"/>
    </source>
</evidence>
<dbReference type="AlphaFoldDB" id="A0A6P3WG51"/>
<dbReference type="GO" id="GO:0005179">
    <property type="term" value="F:hormone activity"/>
    <property type="evidence" value="ECO:0007669"/>
    <property type="project" value="UniProtKB-KW"/>
</dbReference>
<evidence type="ECO:0000256" key="5">
    <source>
        <dbReference type="ARBA" id="ARBA00023157"/>
    </source>
</evidence>
<evidence type="ECO:0000256" key="6">
    <source>
        <dbReference type="SAM" id="Phobius"/>
    </source>
</evidence>
<feature type="transmembrane region" description="Helical" evidence="6">
    <location>
        <begin position="50"/>
        <end position="71"/>
    </location>
</feature>
<feature type="domain" description="Insulin-like" evidence="7">
    <location>
        <begin position="80"/>
        <end position="158"/>
    </location>
</feature>
<reference evidence="9" key="1">
    <citation type="submission" date="2025-08" db="UniProtKB">
        <authorList>
            <consortium name="RefSeq"/>
        </authorList>
    </citation>
    <scope>IDENTIFICATION</scope>
</reference>
<dbReference type="OrthoDB" id="9443437at2759"/>
<comment type="subcellular location">
    <subcellularLocation>
        <location evidence="1">Secreted</location>
    </subcellularLocation>
</comment>
<evidence type="ECO:0000313" key="9">
    <source>
        <dbReference type="RefSeq" id="XP_012697698.2"/>
    </source>
</evidence>
<keyword evidence="4" id="KW-0372">Hormone</keyword>
<accession>A0A6P3WG51</accession>
<dbReference type="Proteomes" id="UP000515152">
    <property type="component" value="Chromosome 10"/>
</dbReference>
<keyword evidence="5" id="KW-1015">Disulfide bond</keyword>
<dbReference type="CDD" id="cd04365">
    <property type="entry name" value="IlGF_relaxin_like"/>
    <property type="match status" value="1"/>
</dbReference>
<sequence>MEEWTNPQTEESPEYIYMRDHEHQHQCRAQRHYIPNPTGEGQIEARVIGIMRALSLPVVTLLLLCALCTLTEVRGEMKVVKLCGREFIRAVVYTCGGSRWRRLLNQRDLEGMSGGEPSSAEDQIETLVSDLSRRDLNNRLTQMCCQMGCRKSDLTYLC</sequence>
<dbReference type="RefSeq" id="XP_012697698.2">
    <property type="nucleotide sequence ID" value="XM_012842244.3"/>
</dbReference>
<evidence type="ECO:0000313" key="8">
    <source>
        <dbReference type="Proteomes" id="UP000515152"/>
    </source>
</evidence>
<dbReference type="CTD" id="566602"/>
<dbReference type="SMART" id="SM00078">
    <property type="entry name" value="IlGF"/>
    <property type="match status" value="1"/>
</dbReference>
<keyword evidence="8" id="KW-1185">Reference proteome</keyword>
<dbReference type="GO" id="GO:0005576">
    <property type="term" value="C:extracellular region"/>
    <property type="evidence" value="ECO:0007669"/>
    <property type="project" value="UniProtKB-SubCell"/>
</dbReference>
<evidence type="ECO:0000256" key="2">
    <source>
        <dbReference type="ARBA" id="ARBA00011207"/>
    </source>
</evidence>
<dbReference type="KEGG" id="char:105913205"/>
<dbReference type="InterPro" id="IPR016179">
    <property type="entry name" value="Insulin-like"/>
</dbReference>
<dbReference type="GO" id="GO:0001664">
    <property type="term" value="F:G protein-coupled receptor binding"/>
    <property type="evidence" value="ECO:0007669"/>
    <property type="project" value="TreeGrafter"/>
</dbReference>
<gene>
    <name evidence="9" type="primary">insl5a</name>
</gene>
<dbReference type="SUPFAM" id="SSF56994">
    <property type="entry name" value="Insulin-like"/>
    <property type="match status" value="1"/>
</dbReference>
<evidence type="ECO:0000256" key="4">
    <source>
        <dbReference type="ARBA" id="ARBA00022702"/>
    </source>
</evidence>
<comment type="subunit">
    <text evidence="2">Heterodimer of a B chain and an A chain linked by two disulfide bonds.</text>
</comment>
<keyword evidence="6" id="KW-0472">Membrane</keyword>
<protein>
    <submittedName>
        <fullName evidence="9">Insulin-like 5a</fullName>
    </submittedName>
</protein>